<dbReference type="SUPFAM" id="SSF102405">
    <property type="entry name" value="MCP/YpsA-like"/>
    <property type="match status" value="1"/>
</dbReference>
<dbReference type="RefSeq" id="WP_425345562.1">
    <property type="nucleotide sequence ID" value="NZ_JBGUBD010000005.1"/>
</dbReference>
<evidence type="ECO:0000256" key="2">
    <source>
        <dbReference type="ARBA" id="ARBA00011985"/>
    </source>
</evidence>
<dbReference type="InterPro" id="IPR052341">
    <property type="entry name" value="LOG_family_nucleotidases"/>
</dbReference>
<comment type="catalytic activity">
    <reaction evidence="1">
        <text>AMP + H2O = D-ribose 5-phosphate + adenine</text>
        <dbReference type="Rhea" id="RHEA:20129"/>
        <dbReference type="ChEBI" id="CHEBI:15377"/>
        <dbReference type="ChEBI" id="CHEBI:16708"/>
        <dbReference type="ChEBI" id="CHEBI:78346"/>
        <dbReference type="ChEBI" id="CHEBI:456215"/>
        <dbReference type="EC" id="3.2.2.4"/>
    </reaction>
</comment>
<keyword evidence="5" id="KW-0378">Hydrolase</keyword>
<sequence length="376" mass="42529">MSNTPTNAPRSSGNDPLAELDQLIRDTGGDPTTEAGMRIRELMHTVIKLQRDGADLGEIKLVSRSFKELRYAMKVFRTYRDERKVSVFGSARTKEDDPCYQAAVEYSRQMAGAGWMVITGAGDGIMRAGHGGAGREASFGVAIRLPFETNANDYIVGDPKLITFRYFFTRKLMFMWHSHAIALFPGGFGTHDEGFEALTLIQTGKAPVLPIVMIDKPGGTYWKEWDQYVRRQLLANGMISEQDLSFYLVTDDPAEACQYVTQFYRNYHSQRFVQDLLVLRIMRPLTDGQIEKLNAEFAILLAAGRIEQGSALDVEEDHLDLTRLYFQSTRRDYGHLRQLIDRINQFDQINHPTLTNEQPTQPPTNDLADQTSDSAK</sequence>
<dbReference type="GO" id="GO:0016798">
    <property type="term" value="F:hydrolase activity, acting on glycosyl bonds"/>
    <property type="evidence" value="ECO:0007669"/>
    <property type="project" value="UniProtKB-KW"/>
</dbReference>
<name>A0ABV4U4W3_9BACT</name>
<proteinExistence type="predicted"/>
<dbReference type="PANTHER" id="PTHR43393">
    <property type="entry name" value="CYTOKININ RIBOSIDE 5'-MONOPHOSPHATE PHOSPHORIBOHYDROLASE"/>
    <property type="match status" value="1"/>
</dbReference>
<evidence type="ECO:0000313" key="5">
    <source>
        <dbReference type="EMBL" id="MFA9478636.1"/>
    </source>
</evidence>
<dbReference type="PANTHER" id="PTHR43393:SF2">
    <property type="entry name" value="CYTOKININ RIBOSIDE 5'-MONOPHOSPHATE PHOSPHORIBOHYDROLASE"/>
    <property type="match status" value="1"/>
</dbReference>
<feature type="region of interest" description="Disordered" evidence="4">
    <location>
        <begin position="352"/>
        <end position="376"/>
    </location>
</feature>
<keyword evidence="5" id="KW-0326">Glycosidase</keyword>
<dbReference type="EMBL" id="JBGUBD010000005">
    <property type="protein sequence ID" value="MFA9478636.1"/>
    <property type="molecule type" value="Genomic_DNA"/>
</dbReference>
<dbReference type="Gene3D" id="3.40.50.450">
    <property type="match status" value="1"/>
</dbReference>
<evidence type="ECO:0000256" key="3">
    <source>
        <dbReference type="ARBA" id="ARBA00031983"/>
    </source>
</evidence>
<organism evidence="5 6">
    <name type="scientific">Natronomicrosphaera hydrolytica</name>
    <dbReference type="NCBI Taxonomy" id="3242702"/>
    <lineage>
        <taxon>Bacteria</taxon>
        <taxon>Pseudomonadati</taxon>
        <taxon>Planctomycetota</taxon>
        <taxon>Phycisphaerae</taxon>
        <taxon>Phycisphaerales</taxon>
        <taxon>Phycisphaeraceae</taxon>
        <taxon>Natronomicrosphaera</taxon>
    </lineage>
</organism>
<dbReference type="Pfam" id="PF03641">
    <property type="entry name" value="Lysine_decarbox"/>
    <property type="match status" value="1"/>
</dbReference>
<comment type="caution">
    <text evidence="5">The sequence shown here is derived from an EMBL/GenBank/DDBJ whole genome shotgun (WGS) entry which is preliminary data.</text>
</comment>
<accession>A0ABV4U4W3</accession>
<gene>
    <name evidence="5" type="ORF">ACERK3_10045</name>
</gene>
<keyword evidence="6" id="KW-1185">Reference proteome</keyword>
<protein>
    <recommendedName>
        <fullName evidence="3">AMP nucleosidase</fullName>
        <ecNumber evidence="2">3.2.2.4</ecNumber>
    </recommendedName>
    <alternativeName>
        <fullName evidence="3">AMP nucleosidase</fullName>
    </alternativeName>
</protein>
<dbReference type="InterPro" id="IPR031100">
    <property type="entry name" value="LOG_fam"/>
</dbReference>
<evidence type="ECO:0000256" key="4">
    <source>
        <dbReference type="SAM" id="MobiDB-lite"/>
    </source>
</evidence>
<dbReference type="Proteomes" id="UP001575105">
    <property type="component" value="Unassembled WGS sequence"/>
</dbReference>
<dbReference type="EC" id="3.2.2.4" evidence="2"/>
<evidence type="ECO:0000313" key="6">
    <source>
        <dbReference type="Proteomes" id="UP001575105"/>
    </source>
</evidence>
<evidence type="ECO:0000256" key="1">
    <source>
        <dbReference type="ARBA" id="ARBA00000274"/>
    </source>
</evidence>
<reference evidence="5 6" key="1">
    <citation type="submission" date="2024-08" db="EMBL/GenBank/DDBJ databases">
        <title>Whole-genome sequencing of halo(alkali)philic microorganisms from hypersaline lakes.</title>
        <authorList>
            <person name="Sorokin D.Y."/>
            <person name="Merkel A.Y."/>
            <person name="Messina E."/>
            <person name="Yakimov M."/>
        </authorList>
    </citation>
    <scope>NUCLEOTIDE SEQUENCE [LARGE SCALE GENOMIC DNA]</scope>
    <source>
        <strain evidence="5 6">AB-hyl4</strain>
    </source>
</reference>